<dbReference type="CDD" id="cd00520">
    <property type="entry name" value="RRF"/>
    <property type="match status" value="1"/>
</dbReference>
<keyword evidence="3 5" id="KW-0963">Cytoplasm</keyword>
<comment type="function">
    <text evidence="5">Responsible for the release of ribosomes from messenger RNA at the termination of protein biosynthesis. May increase the efficiency of translation by recycling ribosomes from one round of translation to another.</text>
</comment>
<comment type="similarity">
    <text evidence="2 5">Belongs to the RRF family.</text>
</comment>
<organism evidence="8 9">
    <name type="scientific">Candidatus Carbonibacillus altaicus</name>
    <dbReference type="NCBI Taxonomy" id="2163959"/>
    <lineage>
        <taxon>Bacteria</taxon>
        <taxon>Bacillati</taxon>
        <taxon>Bacillota</taxon>
        <taxon>Bacilli</taxon>
        <taxon>Bacillales</taxon>
        <taxon>Candidatus Carbonibacillus</taxon>
    </lineage>
</organism>
<reference evidence="9" key="1">
    <citation type="journal article" date="2018" name="Sci. Rep.">
        <title>Lignite coal burning seam in the remote Altai Mountains harbors a hydrogen-driven thermophilic microbial community.</title>
        <authorList>
            <person name="Kadnikov V.V."/>
            <person name="Mardanov A.V."/>
            <person name="Ivasenko D.A."/>
            <person name="Antsiferov D.V."/>
            <person name="Beletsky A.V."/>
            <person name="Karnachuk O.V."/>
            <person name="Ravin N.V."/>
        </authorList>
    </citation>
    <scope>NUCLEOTIDE SEQUENCE [LARGE SCALE GENOMIC DNA]</scope>
</reference>
<sequence length="185" mass="21076">MSQEVVRDATLKMEKALDVLRQHLVSVRAGRANPSLLDKIVVHYYGSDLPLGQVASINVPEPRMLLISPWDVSVLPEIERAIQKSDLGLSPSSDGKVIRIVLPPLTEERRKELVKVVRKYGEEAKVAIRNIRRDANDVLKKQEKEGLISEDEARRQQDEVQEATDDHIKKVDEIVRQKEEEIMEV</sequence>
<protein>
    <recommendedName>
        <fullName evidence="5">Ribosome-recycling factor</fullName>
        <shortName evidence="5">RRF</shortName>
    </recommendedName>
    <alternativeName>
        <fullName evidence="5">Ribosome-releasing factor</fullName>
    </alternativeName>
</protein>
<dbReference type="InterPro" id="IPR023584">
    <property type="entry name" value="Ribosome_recyc_fac_dom"/>
</dbReference>
<dbReference type="Proteomes" id="UP000244338">
    <property type="component" value="Unassembled WGS sequence"/>
</dbReference>
<dbReference type="EMBL" id="PEBX01000003">
    <property type="protein sequence ID" value="PTQ57694.1"/>
    <property type="molecule type" value="Genomic_DNA"/>
</dbReference>
<evidence type="ECO:0000313" key="9">
    <source>
        <dbReference type="Proteomes" id="UP000244338"/>
    </source>
</evidence>
<evidence type="ECO:0000259" key="7">
    <source>
        <dbReference type="Pfam" id="PF01765"/>
    </source>
</evidence>
<dbReference type="AlphaFoldDB" id="A0A2R6Y4W0"/>
<dbReference type="HAMAP" id="MF_00040">
    <property type="entry name" value="RRF"/>
    <property type="match status" value="1"/>
</dbReference>
<feature type="region of interest" description="Disordered" evidence="6">
    <location>
        <begin position="144"/>
        <end position="165"/>
    </location>
</feature>
<dbReference type="FunFam" id="1.10.132.20:FF:000001">
    <property type="entry name" value="Ribosome-recycling factor"/>
    <property type="match status" value="1"/>
</dbReference>
<proteinExistence type="inferred from homology"/>
<dbReference type="SUPFAM" id="SSF55194">
    <property type="entry name" value="Ribosome recycling factor, RRF"/>
    <property type="match status" value="1"/>
</dbReference>
<keyword evidence="4 5" id="KW-0648">Protein biosynthesis</keyword>
<evidence type="ECO:0000256" key="1">
    <source>
        <dbReference type="ARBA" id="ARBA00004496"/>
    </source>
</evidence>
<evidence type="ECO:0000256" key="5">
    <source>
        <dbReference type="HAMAP-Rule" id="MF_00040"/>
    </source>
</evidence>
<feature type="domain" description="Ribosome recycling factor" evidence="7">
    <location>
        <begin position="21"/>
        <end position="183"/>
    </location>
</feature>
<dbReference type="NCBIfam" id="TIGR00496">
    <property type="entry name" value="frr"/>
    <property type="match status" value="1"/>
</dbReference>
<dbReference type="InterPro" id="IPR002661">
    <property type="entry name" value="Ribosome_recyc_fac"/>
</dbReference>
<dbReference type="InterPro" id="IPR036191">
    <property type="entry name" value="RRF_sf"/>
</dbReference>
<evidence type="ECO:0000256" key="3">
    <source>
        <dbReference type="ARBA" id="ARBA00022490"/>
    </source>
</evidence>
<dbReference type="GO" id="GO:0006415">
    <property type="term" value="P:translational termination"/>
    <property type="evidence" value="ECO:0007669"/>
    <property type="project" value="UniProtKB-UniRule"/>
</dbReference>
<comment type="caution">
    <text evidence="8">The sequence shown here is derived from an EMBL/GenBank/DDBJ whole genome shotgun (WGS) entry which is preliminary data.</text>
</comment>
<dbReference type="FunFam" id="3.30.1360.40:FF:000001">
    <property type="entry name" value="Ribosome-recycling factor"/>
    <property type="match status" value="1"/>
</dbReference>
<dbReference type="GO" id="GO:0043023">
    <property type="term" value="F:ribosomal large subunit binding"/>
    <property type="evidence" value="ECO:0007669"/>
    <property type="project" value="TreeGrafter"/>
</dbReference>
<dbReference type="PANTHER" id="PTHR20982">
    <property type="entry name" value="RIBOSOME RECYCLING FACTOR"/>
    <property type="match status" value="1"/>
</dbReference>
<dbReference type="Pfam" id="PF01765">
    <property type="entry name" value="RRF"/>
    <property type="match status" value="1"/>
</dbReference>
<dbReference type="Gene3D" id="3.30.1360.40">
    <property type="match status" value="1"/>
</dbReference>
<dbReference type="Gene3D" id="1.10.132.20">
    <property type="entry name" value="Ribosome-recycling factor"/>
    <property type="match status" value="1"/>
</dbReference>
<evidence type="ECO:0000313" key="8">
    <source>
        <dbReference type="EMBL" id="PTQ57694.1"/>
    </source>
</evidence>
<evidence type="ECO:0000256" key="2">
    <source>
        <dbReference type="ARBA" id="ARBA00005912"/>
    </source>
</evidence>
<dbReference type="PANTHER" id="PTHR20982:SF3">
    <property type="entry name" value="MITOCHONDRIAL RIBOSOME RECYCLING FACTOR PSEUDO 1"/>
    <property type="match status" value="1"/>
</dbReference>
<dbReference type="GO" id="GO:0005737">
    <property type="term" value="C:cytoplasm"/>
    <property type="evidence" value="ECO:0007669"/>
    <property type="project" value="UniProtKB-SubCell"/>
</dbReference>
<accession>A0A2R6Y4W0</accession>
<name>A0A2R6Y4W0_9BACL</name>
<evidence type="ECO:0000256" key="6">
    <source>
        <dbReference type="SAM" id="MobiDB-lite"/>
    </source>
</evidence>
<comment type="subcellular location">
    <subcellularLocation>
        <location evidence="1 5">Cytoplasm</location>
    </subcellularLocation>
</comment>
<gene>
    <name evidence="5" type="primary">frr</name>
    <name evidence="8" type="ORF">BSOLF_0889</name>
</gene>
<evidence type="ECO:0000256" key="4">
    <source>
        <dbReference type="ARBA" id="ARBA00022917"/>
    </source>
</evidence>